<name>A0ABD5RVQ5_9EURY</name>
<dbReference type="EMBL" id="JBHSWU010000010">
    <property type="protein sequence ID" value="MFC6723301.1"/>
    <property type="molecule type" value="Genomic_DNA"/>
</dbReference>
<proteinExistence type="predicted"/>
<sequence length="69" mass="7623">MLASEDRETPHAENLFTEDYERTGATLHEREGGLYLHIRTKADVDDPDHSENGTVLGGDLGVAHDFSRG</sequence>
<gene>
    <name evidence="2" type="ORF">ACFQE1_02600</name>
</gene>
<evidence type="ECO:0000313" key="2">
    <source>
        <dbReference type="EMBL" id="MFC6723301.1"/>
    </source>
</evidence>
<feature type="compositionally biased region" description="Basic and acidic residues" evidence="1">
    <location>
        <begin position="1"/>
        <end position="11"/>
    </location>
</feature>
<organism evidence="2 3">
    <name type="scientific">Halobium palmae</name>
    <dbReference type="NCBI Taxonomy" id="1776492"/>
    <lineage>
        <taxon>Archaea</taxon>
        <taxon>Methanobacteriati</taxon>
        <taxon>Methanobacteriota</taxon>
        <taxon>Stenosarchaea group</taxon>
        <taxon>Halobacteria</taxon>
        <taxon>Halobacteriales</taxon>
        <taxon>Haloferacaceae</taxon>
        <taxon>Halobium</taxon>
    </lineage>
</organism>
<protein>
    <submittedName>
        <fullName evidence="2">Uncharacterized protein</fullName>
    </submittedName>
</protein>
<dbReference type="AlphaFoldDB" id="A0ABD5RVQ5"/>
<feature type="region of interest" description="Disordered" evidence="1">
    <location>
        <begin position="1"/>
        <end position="23"/>
    </location>
</feature>
<dbReference type="Proteomes" id="UP001596328">
    <property type="component" value="Unassembled WGS sequence"/>
</dbReference>
<keyword evidence="3" id="KW-1185">Reference proteome</keyword>
<evidence type="ECO:0000256" key="1">
    <source>
        <dbReference type="SAM" id="MobiDB-lite"/>
    </source>
</evidence>
<evidence type="ECO:0000313" key="3">
    <source>
        <dbReference type="Proteomes" id="UP001596328"/>
    </source>
</evidence>
<accession>A0ABD5RVQ5</accession>
<feature type="region of interest" description="Disordered" evidence="1">
    <location>
        <begin position="43"/>
        <end position="69"/>
    </location>
</feature>
<reference evidence="2 3" key="1">
    <citation type="journal article" date="2019" name="Int. J. Syst. Evol. Microbiol.">
        <title>The Global Catalogue of Microorganisms (GCM) 10K type strain sequencing project: providing services to taxonomists for standard genome sequencing and annotation.</title>
        <authorList>
            <consortium name="The Broad Institute Genomics Platform"/>
            <consortium name="The Broad Institute Genome Sequencing Center for Infectious Disease"/>
            <person name="Wu L."/>
            <person name="Ma J."/>
        </authorList>
    </citation>
    <scope>NUCLEOTIDE SEQUENCE [LARGE SCALE GENOMIC DNA]</scope>
    <source>
        <strain evidence="2 3">NBRC 111368</strain>
    </source>
</reference>
<comment type="caution">
    <text evidence="2">The sequence shown here is derived from an EMBL/GenBank/DDBJ whole genome shotgun (WGS) entry which is preliminary data.</text>
</comment>